<reference evidence="2" key="3">
    <citation type="submission" date="2015-04" db="UniProtKB">
        <authorList>
            <consortium name="EnsemblPlants"/>
        </authorList>
    </citation>
    <scope>IDENTIFICATION</scope>
    <source>
        <strain evidence="2">cv. Jemalong A17</strain>
    </source>
</reference>
<dbReference type="HOGENOM" id="CLU_1572988_0_0_1"/>
<dbReference type="EnsemblPlants" id="AES94219">
    <property type="protein sequence ID" value="AES94219"/>
    <property type="gene ID" value="MTR_5g012040"/>
</dbReference>
<dbReference type="PaxDb" id="3880-AES94219"/>
<evidence type="ECO:0000313" key="2">
    <source>
        <dbReference type="EnsemblPlants" id="AES94219"/>
    </source>
</evidence>
<reference evidence="1 3" key="1">
    <citation type="journal article" date="2011" name="Nature">
        <title>The Medicago genome provides insight into the evolution of rhizobial symbioses.</title>
        <authorList>
            <person name="Young N.D."/>
            <person name="Debelle F."/>
            <person name="Oldroyd G.E."/>
            <person name="Geurts R."/>
            <person name="Cannon S.B."/>
            <person name="Udvardi M.K."/>
            <person name="Benedito V.A."/>
            <person name="Mayer K.F."/>
            <person name="Gouzy J."/>
            <person name="Schoof H."/>
            <person name="Van de Peer Y."/>
            <person name="Proost S."/>
            <person name="Cook D.R."/>
            <person name="Meyers B.C."/>
            <person name="Spannagl M."/>
            <person name="Cheung F."/>
            <person name="De Mita S."/>
            <person name="Krishnakumar V."/>
            <person name="Gundlach H."/>
            <person name="Zhou S."/>
            <person name="Mudge J."/>
            <person name="Bharti A.K."/>
            <person name="Murray J.D."/>
            <person name="Naoumkina M.A."/>
            <person name="Rosen B."/>
            <person name="Silverstein K.A."/>
            <person name="Tang H."/>
            <person name="Rombauts S."/>
            <person name="Zhao P.X."/>
            <person name="Zhou P."/>
            <person name="Barbe V."/>
            <person name="Bardou P."/>
            <person name="Bechner M."/>
            <person name="Bellec A."/>
            <person name="Berger A."/>
            <person name="Berges H."/>
            <person name="Bidwell S."/>
            <person name="Bisseling T."/>
            <person name="Choisne N."/>
            <person name="Couloux A."/>
            <person name="Denny R."/>
            <person name="Deshpande S."/>
            <person name="Dai X."/>
            <person name="Doyle J.J."/>
            <person name="Dudez A.M."/>
            <person name="Farmer A.D."/>
            <person name="Fouteau S."/>
            <person name="Franken C."/>
            <person name="Gibelin C."/>
            <person name="Gish J."/>
            <person name="Goldstein S."/>
            <person name="Gonzalez A.J."/>
            <person name="Green P.J."/>
            <person name="Hallab A."/>
            <person name="Hartog M."/>
            <person name="Hua A."/>
            <person name="Humphray S.J."/>
            <person name="Jeong D.H."/>
            <person name="Jing Y."/>
            <person name="Jocker A."/>
            <person name="Kenton S.M."/>
            <person name="Kim D.J."/>
            <person name="Klee K."/>
            <person name="Lai H."/>
            <person name="Lang C."/>
            <person name="Lin S."/>
            <person name="Macmil S.L."/>
            <person name="Magdelenat G."/>
            <person name="Matthews L."/>
            <person name="McCorrison J."/>
            <person name="Monaghan E.L."/>
            <person name="Mun J.H."/>
            <person name="Najar F.Z."/>
            <person name="Nicholson C."/>
            <person name="Noirot C."/>
            <person name="O'Bleness M."/>
            <person name="Paule C.R."/>
            <person name="Poulain J."/>
            <person name="Prion F."/>
            <person name="Qin B."/>
            <person name="Qu C."/>
            <person name="Retzel E.F."/>
            <person name="Riddle C."/>
            <person name="Sallet E."/>
            <person name="Samain S."/>
            <person name="Samson N."/>
            <person name="Sanders I."/>
            <person name="Saurat O."/>
            <person name="Scarpelli C."/>
            <person name="Schiex T."/>
            <person name="Segurens B."/>
            <person name="Severin A.J."/>
            <person name="Sherrier D.J."/>
            <person name="Shi R."/>
            <person name="Sims S."/>
            <person name="Singer S.R."/>
            <person name="Sinharoy S."/>
            <person name="Sterck L."/>
            <person name="Viollet A."/>
            <person name="Wang B.B."/>
            <person name="Wang K."/>
            <person name="Wang M."/>
            <person name="Wang X."/>
            <person name="Warfsmann J."/>
            <person name="Weissenbach J."/>
            <person name="White D.D."/>
            <person name="White J.D."/>
            <person name="Wiley G.B."/>
            <person name="Wincker P."/>
            <person name="Xing Y."/>
            <person name="Yang L."/>
            <person name="Yao Z."/>
            <person name="Ying F."/>
            <person name="Zhai J."/>
            <person name="Zhou L."/>
            <person name="Zuber A."/>
            <person name="Denarie J."/>
            <person name="Dixon R.A."/>
            <person name="May G.D."/>
            <person name="Schwartz D.C."/>
            <person name="Rogers J."/>
            <person name="Quetier F."/>
            <person name="Town C.D."/>
            <person name="Roe B.A."/>
        </authorList>
    </citation>
    <scope>NUCLEOTIDE SEQUENCE [LARGE SCALE GENOMIC DNA]</scope>
    <source>
        <strain evidence="1">A17</strain>
        <strain evidence="2 3">cv. Jemalong A17</strain>
    </source>
</reference>
<dbReference type="AlphaFoldDB" id="G7KG91"/>
<dbReference type="Proteomes" id="UP000002051">
    <property type="component" value="Chromosome 5"/>
</dbReference>
<accession>A0A0C3XB34</accession>
<accession>G7KG91</accession>
<dbReference type="EMBL" id="CM001221">
    <property type="protein sequence ID" value="AES94219.2"/>
    <property type="molecule type" value="Genomic_DNA"/>
</dbReference>
<sequence>MCEEYKSITYLWYWNLGFSFARGLRPLNNDVDVLNFIEDISGFNVADVYVKHSVDNPIVKEEEIIALKKCNETDFAIGTESDDERINGVEVEFQNEEGVRVDANEIEVEVQNEGVGLEDEVNPQVHDGANVKGQMNDDVDFVPSGEDSYSDLEDSIESYEMDWKLYFQRN</sequence>
<gene>
    <name evidence="1" type="ordered locus">MTR_5g012040</name>
</gene>
<evidence type="ECO:0000313" key="1">
    <source>
        <dbReference type="EMBL" id="AES94219.2"/>
    </source>
</evidence>
<reference evidence="1 3" key="2">
    <citation type="journal article" date="2014" name="BMC Genomics">
        <title>An improved genome release (version Mt4.0) for the model legume Medicago truncatula.</title>
        <authorList>
            <person name="Tang H."/>
            <person name="Krishnakumar V."/>
            <person name="Bidwell S."/>
            <person name="Rosen B."/>
            <person name="Chan A."/>
            <person name="Zhou S."/>
            <person name="Gentzbittel L."/>
            <person name="Childs K.L."/>
            <person name="Yandell M."/>
            <person name="Gundlach H."/>
            <person name="Mayer K.F."/>
            <person name="Schwartz D.C."/>
            <person name="Town C.D."/>
        </authorList>
    </citation>
    <scope>GENOME REANNOTATION</scope>
    <source>
        <strain evidence="2 3">cv. Jemalong A17</strain>
    </source>
</reference>
<protein>
    <submittedName>
        <fullName evidence="1 2">Uncharacterized protein</fullName>
    </submittedName>
</protein>
<evidence type="ECO:0000313" key="3">
    <source>
        <dbReference type="Proteomes" id="UP000002051"/>
    </source>
</evidence>
<proteinExistence type="predicted"/>
<organism evidence="1 3">
    <name type="scientific">Medicago truncatula</name>
    <name type="common">Barrel medic</name>
    <name type="synonym">Medicago tribuloides</name>
    <dbReference type="NCBI Taxonomy" id="3880"/>
    <lineage>
        <taxon>Eukaryota</taxon>
        <taxon>Viridiplantae</taxon>
        <taxon>Streptophyta</taxon>
        <taxon>Embryophyta</taxon>
        <taxon>Tracheophyta</taxon>
        <taxon>Spermatophyta</taxon>
        <taxon>Magnoliopsida</taxon>
        <taxon>eudicotyledons</taxon>
        <taxon>Gunneridae</taxon>
        <taxon>Pentapetalae</taxon>
        <taxon>rosids</taxon>
        <taxon>fabids</taxon>
        <taxon>Fabales</taxon>
        <taxon>Fabaceae</taxon>
        <taxon>Papilionoideae</taxon>
        <taxon>50 kb inversion clade</taxon>
        <taxon>NPAAA clade</taxon>
        <taxon>Hologalegina</taxon>
        <taxon>IRL clade</taxon>
        <taxon>Trifolieae</taxon>
        <taxon>Medicago</taxon>
    </lineage>
</organism>
<keyword evidence="3" id="KW-1185">Reference proteome</keyword>
<name>G7KG91_MEDTR</name>